<evidence type="ECO:0000313" key="1">
    <source>
        <dbReference type="EMBL" id="AGF85653.1"/>
    </source>
</evidence>
<reference evidence="1 2" key="1">
    <citation type="submission" date="2012-10" db="EMBL/GenBank/DDBJ databases">
        <title>Complete genome sequence of Moumouvirus goulette.</title>
        <authorList>
            <person name="Fournous G."/>
            <person name="Bougalmi M."/>
            <person name="Colson P."/>
        </authorList>
    </citation>
    <scope>NUCLEOTIDE SEQUENCE [LARGE SCALE GENOMIC DNA]</scope>
</reference>
<organism evidence="1 2">
    <name type="scientific">Moumouvirus goulette</name>
    <dbReference type="NCBI Taxonomy" id="1247379"/>
    <lineage>
        <taxon>Viruses</taxon>
        <taxon>Varidnaviria</taxon>
        <taxon>Bamfordvirae</taxon>
        <taxon>Nucleocytoviricota</taxon>
        <taxon>Megaviricetes</taxon>
        <taxon>Imitervirales</taxon>
        <taxon>Mimiviridae</taxon>
        <taxon>Megamimivirinae</taxon>
        <taxon>Moumouvirus</taxon>
        <taxon>Moumouvirus goulettemassiliense</taxon>
    </lineage>
</organism>
<dbReference type="EMBL" id="KC008572">
    <property type="protein sequence ID" value="AGF85653.1"/>
    <property type="molecule type" value="Genomic_DNA"/>
</dbReference>
<dbReference type="SUPFAM" id="SSF48403">
    <property type="entry name" value="Ankyrin repeat"/>
    <property type="match status" value="1"/>
</dbReference>
<keyword evidence="2" id="KW-1185">Reference proteome</keyword>
<dbReference type="Proteomes" id="UP000241071">
    <property type="component" value="Segment"/>
</dbReference>
<protein>
    <submittedName>
        <fullName evidence="1">Repeat protein</fullName>
    </submittedName>
</protein>
<accession>M1PHT4</accession>
<evidence type="ECO:0000313" key="2">
    <source>
        <dbReference type="Proteomes" id="UP000241071"/>
    </source>
</evidence>
<name>M1PHT4_9VIRU</name>
<dbReference type="InterPro" id="IPR036770">
    <property type="entry name" value="Ankyrin_rpt-contain_sf"/>
</dbReference>
<dbReference type="Gene3D" id="1.25.40.20">
    <property type="entry name" value="Ankyrin repeat-containing domain"/>
    <property type="match status" value="2"/>
</dbReference>
<sequence length="389" mass="45912">MDDIRQNYNFQISHEFFKNMNSSVNIINKGFSNIIYTIMEEDNKIYLVEHYHEFIPFLVEYAIIDHEEKCIKYDINYFNPREKFYFLVMLIKGKNSPIVNKILNEHTDINISDENNLLLNLACYENLYDVVLDLINNGIDVTLNNNIAIKITSIYSRNCCDIINLLIDNGAYLHVDDDYVLCCASHSPYLFKYLIDLGYEYNFSTRDHYCLRQCIKNYFSYKNKLYYLEPENNLSRFELENDSPHSEFGMIRSVNDEYSFIRPMSTKEDTLYDMNNKPFVMSDIIKYLLDLDVDINCCNGFIVNYVIEKSDIFLTKLIIENGANLNLVTNDTLSRVIHYRNYEMVSFLIESGIDFSRLNNTPINNFKMNKMVNLLIDQGMNFENIIDLI</sequence>
<proteinExistence type="predicted"/>
<gene>
    <name evidence="1" type="ORF">glt_00848</name>
</gene>